<organism evidence="1">
    <name type="scientific">marine sediment metagenome</name>
    <dbReference type="NCBI Taxonomy" id="412755"/>
    <lineage>
        <taxon>unclassified sequences</taxon>
        <taxon>metagenomes</taxon>
        <taxon>ecological metagenomes</taxon>
    </lineage>
</organism>
<proteinExistence type="predicted"/>
<accession>A0A0F9K2I6</accession>
<dbReference type="EMBL" id="LAZR01008846">
    <property type="protein sequence ID" value="KKM76208.1"/>
    <property type="molecule type" value="Genomic_DNA"/>
</dbReference>
<reference evidence="1" key="1">
    <citation type="journal article" date="2015" name="Nature">
        <title>Complex archaea that bridge the gap between prokaryotes and eukaryotes.</title>
        <authorList>
            <person name="Spang A."/>
            <person name="Saw J.H."/>
            <person name="Jorgensen S.L."/>
            <person name="Zaremba-Niedzwiedzka K."/>
            <person name="Martijn J."/>
            <person name="Lind A.E."/>
            <person name="van Eijk R."/>
            <person name="Schleper C."/>
            <person name="Guy L."/>
            <person name="Ettema T.J."/>
        </authorList>
    </citation>
    <scope>NUCLEOTIDE SEQUENCE</scope>
</reference>
<dbReference type="AlphaFoldDB" id="A0A0F9K2I6"/>
<comment type="caution">
    <text evidence="1">The sequence shown here is derived from an EMBL/GenBank/DDBJ whole genome shotgun (WGS) entry which is preliminary data.</text>
</comment>
<evidence type="ECO:0000313" key="1">
    <source>
        <dbReference type="EMBL" id="KKM76208.1"/>
    </source>
</evidence>
<gene>
    <name evidence="1" type="ORF">LCGC14_1382400</name>
</gene>
<sequence length="58" mass="6145">MSKNVQAELENGTLTIRVDTTKDLGPSKSGKTTIVATTEGALDIQGIKVNLNVYKPKG</sequence>
<name>A0A0F9K2I6_9ZZZZ</name>
<protein>
    <submittedName>
        <fullName evidence="1">Uncharacterized protein</fullName>
    </submittedName>
</protein>